<dbReference type="Proteomes" id="UP000288805">
    <property type="component" value="Unassembled WGS sequence"/>
</dbReference>
<feature type="domain" description="Rit1 DUSP-like" evidence="1">
    <location>
        <begin position="8"/>
        <end position="36"/>
    </location>
</feature>
<evidence type="ECO:0000313" key="2">
    <source>
        <dbReference type="EMBL" id="RVW38344.1"/>
    </source>
</evidence>
<evidence type="ECO:0000259" key="1">
    <source>
        <dbReference type="Pfam" id="PF04179"/>
    </source>
</evidence>
<organism evidence="2 3">
    <name type="scientific">Vitis vinifera</name>
    <name type="common">Grape</name>
    <dbReference type="NCBI Taxonomy" id="29760"/>
    <lineage>
        <taxon>Eukaryota</taxon>
        <taxon>Viridiplantae</taxon>
        <taxon>Streptophyta</taxon>
        <taxon>Embryophyta</taxon>
        <taxon>Tracheophyta</taxon>
        <taxon>Spermatophyta</taxon>
        <taxon>Magnoliopsida</taxon>
        <taxon>eudicotyledons</taxon>
        <taxon>Gunneridae</taxon>
        <taxon>Pentapetalae</taxon>
        <taxon>rosids</taxon>
        <taxon>Vitales</taxon>
        <taxon>Vitaceae</taxon>
        <taxon>Viteae</taxon>
        <taxon>Vitis</taxon>
    </lineage>
</organism>
<dbReference type="InterPro" id="IPR033421">
    <property type="entry name" value="Rit1_DUSP-like"/>
</dbReference>
<dbReference type="Pfam" id="PF04179">
    <property type="entry name" value="Init_tRNA_PT"/>
    <property type="match status" value="1"/>
</dbReference>
<proteinExistence type="predicted"/>
<evidence type="ECO:0000313" key="3">
    <source>
        <dbReference type="Proteomes" id="UP000288805"/>
    </source>
</evidence>
<protein>
    <recommendedName>
        <fullName evidence="1">Rit1 DUSP-like domain-containing protein</fullName>
    </recommendedName>
</protein>
<reference evidence="2 3" key="1">
    <citation type="journal article" date="2018" name="PLoS Genet.">
        <title>Population sequencing reveals clonal diversity and ancestral inbreeding in the grapevine cultivar Chardonnay.</title>
        <authorList>
            <person name="Roach M.J."/>
            <person name="Johnson D.L."/>
            <person name="Bohlmann J."/>
            <person name="van Vuuren H.J."/>
            <person name="Jones S.J."/>
            <person name="Pretorius I.S."/>
            <person name="Schmidt S.A."/>
            <person name="Borneman A.R."/>
        </authorList>
    </citation>
    <scope>NUCLEOTIDE SEQUENCE [LARGE SCALE GENOMIC DNA]</scope>
    <source>
        <strain evidence="3">cv. Chardonnay</strain>
        <tissue evidence="2">Leaf</tissue>
    </source>
</reference>
<accession>A0A438DSA1</accession>
<gene>
    <name evidence="2" type="ORF">CK203_071199</name>
</gene>
<name>A0A438DSA1_VITVI</name>
<sequence length="66" mass="7400">MNENWLGGEDISICVCLAILTSLFNDEGHVGNKNHKTSAELMEVAACENPWMIYNEVFATLFHQLS</sequence>
<dbReference type="EMBL" id="QGNW01001508">
    <property type="protein sequence ID" value="RVW38344.1"/>
    <property type="molecule type" value="Genomic_DNA"/>
</dbReference>
<dbReference type="AlphaFoldDB" id="A0A438DSA1"/>
<comment type="caution">
    <text evidence="2">The sequence shown here is derived from an EMBL/GenBank/DDBJ whole genome shotgun (WGS) entry which is preliminary data.</text>
</comment>